<proteinExistence type="predicted"/>
<evidence type="ECO:0000256" key="1">
    <source>
        <dbReference type="SAM" id="SignalP"/>
    </source>
</evidence>
<reference evidence="2 3" key="1">
    <citation type="submission" date="2016-12" db="EMBL/GenBank/DDBJ databases">
        <authorList>
            <person name="Song W.-J."/>
            <person name="Kurnit D.M."/>
        </authorList>
    </citation>
    <scope>NUCLEOTIDE SEQUENCE [LARGE SCALE GENOMIC DNA]</scope>
    <source>
        <strain evidence="2 3">CECT 9026</strain>
    </source>
</reference>
<dbReference type="OrthoDB" id="5917375at2"/>
<dbReference type="InterPro" id="IPR011250">
    <property type="entry name" value="OMP/PagP_B-barrel"/>
</dbReference>
<dbReference type="AlphaFoldDB" id="A0A1N6MBQ1"/>
<dbReference type="EMBL" id="FSSB01000061">
    <property type="protein sequence ID" value="SIO96878.1"/>
    <property type="molecule type" value="Genomic_DNA"/>
</dbReference>
<evidence type="ECO:0000313" key="3">
    <source>
        <dbReference type="Proteomes" id="UP000184774"/>
    </source>
</evidence>
<evidence type="ECO:0000313" key="2">
    <source>
        <dbReference type="EMBL" id="SIO96878.1"/>
    </source>
</evidence>
<feature type="chain" id="PRO_5012048790" evidence="1">
    <location>
        <begin position="23"/>
        <end position="189"/>
    </location>
</feature>
<feature type="signal peptide" evidence="1">
    <location>
        <begin position="1"/>
        <end position="22"/>
    </location>
</feature>
<dbReference type="SUPFAM" id="SSF56925">
    <property type="entry name" value="OMPA-like"/>
    <property type="match status" value="1"/>
</dbReference>
<protein>
    <submittedName>
        <fullName evidence="2">Uncharacterized protein</fullName>
    </submittedName>
</protein>
<keyword evidence="1" id="KW-0732">Signal</keyword>
<organism evidence="2 3">
    <name type="scientific">Vibrio spartinae</name>
    <dbReference type="NCBI Taxonomy" id="1918945"/>
    <lineage>
        <taxon>Bacteria</taxon>
        <taxon>Pseudomonadati</taxon>
        <taxon>Pseudomonadota</taxon>
        <taxon>Gammaproteobacteria</taxon>
        <taxon>Vibrionales</taxon>
        <taxon>Vibrionaceae</taxon>
        <taxon>Vibrio</taxon>
    </lineage>
</organism>
<sequence>MESTISLTIAVLLLLSMIPVQAIAGPDANYFYQSAGITKSKHTGSEDAWVTQYGYNYNLTSTIGFDLGYAQNSDQPDPMASLSSQFPHQPTLYYQEIFGGAVIQHTVYDIAWIYAKGGLSLTRAGNDPATKTSLPGIEAKNISPYFALGATIPSGITSGLELNFEISYQEQEQDAVTNPVFLLGTHYRF</sequence>
<name>A0A1N6MBQ1_9VIBR</name>
<dbReference type="Gene3D" id="2.40.160.20">
    <property type="match status" value="1"/>
</dbReference>
<dbReference type="RefSeq" id="WP_074375253.1">
    <property type="nucleotide sequence ID" value="NZ_AP024908.1"/>
</dbReference>
<accession>A0A1N6MBQ1</accession>
<gene>
    <name evidence="2" type="ORF">VSP9026_04704</name>
</gene>
<dbReference type="Proteomes" id="UP000184774">
    <property type="component" value="Unassembled WGS sequence"/>
</dbReference>